<dbReference type="AlphaFoldDB" id="W9VBZ2"/>
<dbReference type="STRING" id="1249627.D779_1767"/>
<name>W9VBZ2_9GAMM</name>
<dbReference type="RefSeq" id="WP_157726292.1">
    <property type="nucleotide sequence ID" value="NZ_AONC01000003.1"/>
</dbReference>
<sequence>MSDHEDLDRLYREEIAAKRRMNAQEEQAEIAAGREDWRTEDDSHSEYMMLHGTE</sequence>
<feature type="region of interest" description="Disordered" evidence="1">
    <location>
        <begin position="28"/>
        <end position="54"/>
    </location>
</feature>
<dbReference type="EMBL" id="AONC01000003">
    <property type="protein sequence ID" value="EXJ16944.1"/>
    <property type="molecule type" value="Genomic_DNA"/>
</dbReference>
<accession>W9VBZ2</accession>
<feature type="compositionally biased region" description="Basic and acidic residues" evidence="1">
    <location>
        <begin position="32"/>
        <end position="45"/>
    </location>
</feature>
<reference evidence="2 3" key="1">
    <citation type="submission" date="2012-11" db="EMBL/GenBank/DDBJ databases">
        <title>Genome assembly of Thiorhodococcus sp. AK35.</title>
        <authorList>
            <person name="Nupur N."/>
            <person name="Khatri I."/>
            <person name="Subramanian S."/>
            <person name="Pinnaka A."/>
        </authorList>
    </citation>
    <scope>NUCLEOTIDE SEQUENCE [LARGE SCALE GENOMIC DNA]</scope>
    <source>
        <strain evidence="2 3">AK35</strain>
    </source>
</reference>
<comment type="caution">
    <text evidence="2">The sequence shown here is derived from an EMBL/GenBank/DDBJ whole genome shotgun (WGS) entry which is preliminary data.</text>
</comment>
<dbReference type="Proteomes" id="UP000019460">
    <property type="component" value="Unassembled WGS sequence"/>
</dbReference>
<protein>
    <submittedName>
        <fullName evidence="2">Uncharacterized protein</fullName>
    </submittedName>
</protein>
<evidence type="ECO:0000313" key="3">
    <source>
        <dbReference type="Proteomes" id="UP000019460"/>
    </source>
</evidence>
<organism evidence="2 3">
    <name type="scientific">Imhoffiella purpurea</name>
    <dbReference type="NCBI Taxonomy" id="1249627"/>
    <lineage>
        <taxon>Bacteria</taxon>
        <taxon>Pseudomonadati</taxon>
        <taxon>Pseudomonadota</taxon>
        <taxon>Gammaproteobacteria</taxon>
        <taxon>Chromatiales</taxon>
        <taxon>Chromatiaceae</taxon>
        <taxon>Imhoffiella</taxon>
    </lineage>
</organism>
<proteinExistence type="predicted"/>
<evidence type="ECO:0000256" key="1">
    <source>
        <dbReference type="SAM" id="MobiDB-lite"/>
    </source>
</evidence>
<gene>
    <name evidence="2" type="ORF">D779_1767</name>
</gene>
<evidence type="ECO:0000313" key="2">
    <source>
        <dbReference type="EMBL" id="EXJ16944.1"/>
    </source>
</evidence>
<keyword evidence="3" id="KW-1185">Reference proteome</keyword>